<dbReference type="EMBL" id="ML120398">
    <property type="protein sequence ID" value="RPA98089.1"/>
    <property type="molecule type" value="Genomic_DNA"/>
</dbReference>
<sequence>MGADMEMMEMESDFFRREIDEMVVGEWNAVGFAEWGGIECHSSSSSFLTWHLIRYSLLPFLFPSFYHCLVSVMLWHGGVGVKALSSCSCVSTV</sequence>
<evidence type="ECO:0000313" key="1">
    <source>
        <dbReference type="EMBL" id="RPA98089.1"/>
    </source>
</evidence>
<keyword evidence="2" id="KW-1185">Reference proteome</keyword>
<protein>
    <submittedName>
        <fullName evidence="1">Uncharacterized protein</fullName>
    </submittedName>
</protein>
<dbReference type="AlphaFoldDB" id="A0A3N4JIK6"/>
<gene>
    <name evidence="1" type="ORF">L873DRAFT_1051215</name>
</gene>
<name>A0A3N4JIK6_9PEZI</name>
<dbReference type="STRING" id="1336337.A0A3N4JIK6"/>
<evidence type="ECO:0000313" key="2">
    <source>
        <dbReference type="Proteomes" id="UP000276215"/>
    </source>
</evidence>
<proteinExistence type="predicted"/>
<accession>A0A3N4JIK6</accession>
<organism evidence="1 2">
    <name type="scientific">Choiromyces venosus 120613-1</name>
    <dbReference type="NCBI Taxonomy" id="1336337"/>
    <lineage>
        <taxon>Eukaryota</taxon>
        <taxon>Fungi</taxon>
        <taxon>Dikarya</taxon>
        <taxon>Ascomycota</taxon>
        <taxon>Pezizomycotina</taxon>
        <taxon>Pezizomycetes</taxon>
        <taxon>Pezizales</taxon>
        <taxon>Tuberaceae</taxon>
        <taxon>Choiromyces</taxon>
    </lineage>
</organism>
<reference evidence="1 2" key="1">
    <citation type="journal article" date="2018" name="Nat. Ecol. Evol.">
        <title>Pezizomycetes genomes reveal the molecular basis of ectomycorrhizal truffle lifestyle.</title>
        <authorList>
            <person name="Murat C."/>
            <person name="Payen T."/>
            <person name="Noel B."/>
            <person name="Kuo A."/>
            <person name="Morin E."/>
            <person name="Chen J."/>
            <person name="Kohler A."/>
            <person name="Krizsan K."/>
            <person name="Balestrini R."/>
            <person name="Da Silva C."/>
            <person name="Montanini B."/>
            <person name="Hainaut M."/>
            <person name="Levati E."/>
            <person name="Barry K.W."/>
            <person name="Belfiori B."/>
            <person name="Cichocki N."/>
            <person name="Clum A."/>
            <person name="Dockter R.B."/>
            <person name="Fauchery L."/>
            <person name="Guy J."/>
            <person name="Iotti M."/>
            <person name="Le Tacon F."/>
            <person name="Lindquist E.A."/>
            <person name="Lipzen A."/>
            <person name="Malagnac F."/>
            <person name="Mello A."/>
            <person name="Molinier V."/>
            <person name="Miyauchi S."/>
            <person name="Poulain J."/>
            <person name="Riccioni C."/>
            <person name="Rubini A."/>
            <person name="Sitrit Y."/>
            <person name="Splivallo R."/>
            <person name="Traeger S."/>
            <person name="Wang M."/>
            <person name="Zifcakova L."/>
            <person name="Wipf D."/>
            <person name="Zambonelli A."/>
            <person name="Paolocci F."/>
            <person name="Nowrousian M."/>
            <person name="Ottonello S."/>
            <person name="Baldrian P."/>
            <person name="Spatafora J.W."/>
            <person name="Henrissat B."/>
            <person name="Nagy L.G."/>
            <person name="Aury J.M."/>
            <person name="Wincker P."/>
            <person name="Grigoriev I.V."/>
            <person name="Bonfante P."/>
            <person name="Martin F.M."/>
        </authorList>
    </citation>
    <scope>NUCLEOTIDE SEQUENCE [LARGE SCALE GENOMIC DNA]</scope>
    <source>
        <strain evidence="1 2">120613-1</strain>
    </source>
</reference>
<dbReference type="Proteomes" id="UP000276215">
    <property type="component" value="Unassembled WGS sequence"/>
</dbReference>